<dbReference type="InterPro" id="IPR052175">
    <property type="entry name" value="ComplexI-like_HydComp"/>
</dbReference>
<evidence type="ECO:0000256" key="7">
    <source>
        <dbReference type="RuleBase" id="RU000320"/>
    </source>
</evidence>
<evidence type="ECO:0000259" key="9">
    <source>
        <dbReference type="Pfam" id="PF00361"/>
    </source>
</evidence>
<dbReference type="PATRIC" id="fig|1324261.3.peg.5411"/>
<evidence type="ECO:0000256" key="8">
    <source>
        <dbReference type="SAM" id="Phobius"/>
    </source>
</evidence>
<feature type="transmembrane region" description="Helical" evidence="8">
    <location>
        <begin position="533"/>
        <end position="553"/>
    </location>
</feature>
<dbReference type="HOGENOM" id="CLU_007100_8_1_11"/>
<evidence type="ECO:0000313" key="10">
    <source>
        <dbReference type="EMBL" id="KBZ59803.1"/>
    </source>
</evidence>
<keyword evidence="11" id="KW-1185">Reference proteome</keyword>
<dbReference type="InterPro" id="IPR001750">
    <property type="entry name" value="ND/Mrp_TM"/>
</dbReference>
<dbReference type="GO" id="GO:0005886">
    <property type="term" value="C:plasma membrane"/>
    <property type="evidence" value="ECO:0007669"/>
    <property type="project" value="UniProtKB-SubCell"/>
</dbReference>
<accession>A0A051TSR5</accession>
<evidence type="ECO:0000256" key="5">
    <source>
        <dbReference type="ARBA" id="ARBA00023002"/>
    </source>
</evidence>
<keyword evidence="4 8" id="KW-1133">Transmembrane helix</keyword>
<feature type="transmembrane region" description="Helical" evidence="8">
    <location>
        <begin position="88"/>
        <end position="111"/>
    </location>
</feature>
<protein>
    <recommendedName>
        <fullName evidence="9">NADH:quinone oxidoreductase/Mrp antiporter transmembrane domain-containing protein</fullName>
    </recommendedName>
</protein>
<keyword evidence="2" id="KW-1003">Cell membrane</keyword>
<reference evidence="10 11" key="1">
    <citation type="submission" date="2014-04" db="EMBL/GenBank/DDBJ databases">
        <title>The Genome Sequence of Mycobacterium tuberculosis TKK-01-0051.</title>
        <authorList>
            <consortium name="The Broad Institute Genomics Platform"/>
            <consortium name="The Broad Institute Genome Sequencing Center for Infectious Disease"/>
            <person name="Earl A.M."/>
            <person name="Cohen K."/>
            <person name="Pym A."/>
            <person name="Bishai W."/>
            <person name="Maharaj K."/>
            <person name="Desjardins C."/>
            <person name="Abeel T."/>
            <person name="Young S."/>
            <person name="Zeng Q."/>
            <person name="Gargeya S."/>
            <person name="Abouelleil A."/>
            <person name="Alvarado L."/>
            <person name="Chapman S.B."/>
            <person name="Gainer-Dewar J."/>
            <person name="Goldberg J."/>
            <person name="Griggs A."/>
            <person name="Gujja S."/>
            <person name="Hansen M."/>
            <person name="Howarth C."/>
            <person name="Imamovic A."/>
            <person name="Larimer J."/>
            <person name="Murphy C."/>
            <person name="Naylor J."/>
            <person name="Pearson M."/>
            <person name="Poon T.W."/>
            <person name="Priest M."/>
            <person name="Roberts A."/>
            <person name="Saif S."/>
            <person name="Shea T."/>
            <person name="Sykes S."/>
            <person name="Wortman J."/>
            <person name="Nusbaum C."/>
            <person name="Birren B."/>
        </authorList>
    </citation>
    <scope>NUCLEOTIDE SEQUENCE [LARGE SCALE GENOMIC DNA]</scope>
    <source>
        <strain evidence="10 11">TKK-01-0051</strain>
    </source>
</reference>
<dbReference type="PANTHER" id="PTHR42682">
    <property type="entry name" value="HYDROGENASE-4 COMPONENT F"/>
    <property type="match status" value="1"/>
</dbReference>
<feature type="transmembrane region" description="Helical" evidence="8">
    <location>
        <begin position="658"/>
        <end position="675"/>
    </location>
</feature>
<feature type="transmembrane region" description="Helical" evidence="8">
    <location>
        <begin position="315"/>
        <end position="342"/>
    </location>
</feature>
<evidence type="ECO:0000256" key="1">
    <source>
        <dbReference type="ARBA" id="ARBA00004651"/>
    </source>
</evidence>
<gene>
    <name evidence="10" type="ORF">K875_05370</name>
</gene>
<feature type="transmembrane region" description="Helical" evidence="8">
    <location>
        <begin position="348"/>
        <end position="368"/>
    </location>
</feature>
<feature type="transmembrane region" description="Helical" evidence="8">
    <location>
        <begin position="143"/>
        <end position="160"/>
    </location>
</feature>
<feature type="transmembrane region" description="Helical" evidence="8">
    <location>
        <begin position="172"/>
        <end position="195"/>
    </location>
</feature>
<dbReference type="GO" id="GO:0008137">
    <property type="term" value="F:NADH dehydrogenase (ubiquinone) activity"/>
    <property type="evidence" value="ECO:0007669"/>
    <property type="project" value="InterPro"/>
</dbReference>
<dbReference type="PRINTS" id="PR01437">
    <property type="entry name" value="NUOXDRDTASE4"/>
</dbReference>
<feature type="transmembrane region" description="Helical" evidence="8">
    <location>
        <begin position="434"/>
        <end position="460"/>
    </location>
</feature>
<comment type="subcellular location">
    <subcellularLocation>
        <location evidence="1">Cell membrane</location>
        <topology evidence="1">Multi-pass membrane protein</topology>
    </subcellularLocation>
    <subcellularLocation>
        <location evidence="7">Membrane</location>
        <topology evidence="7">Multi-pass membrane protein</topology>
    </subcellularLocation>
</comment>
<dbReference type="GO" id="GO:0042773">
    <property type="term" value="P:ATP synthesis coupled electron transport"/>
    <property type="evidence" value="ECO:0007669"/>
    <property type="project" value="InterPro"/>
</dbReference>
<dbReference type="AlphaFoldDB" id="A0A051TSR5"/>
<keyword evidence="6 8" id="KW-0472">Membrane</keyword>
<keyword evidence="3 7" id="KW-0812">Transmembrane</keyword>
<feature type="transmembrane region" description="Helical" evidence="8">
    <location>
        <begin position="389"/>
        <end position="414"/>
    </location>
</feature>
<feature type="transmembrane region" description="Helical" evidence="8">
    <location>
        <begin position="118"/>
        <end position="137"/>
    </location>
</feature>
<feature type="transmembrane region" description="Helical" evidence="8">
    <location>
        <begin position="472"/>
        <end position="494"/>
    </location>
</feature>
<evidence type="ECO:0000256" key="4">
    <source>
        <dbReference type="ARBA" id="ARBA00022989"/>
    </source>
</evidence>
<dbReference type="PANTHER" id="PTHR42682:SF3">
    <property type="entry name" value="FORMATE HYDROGENLYASE SUBUNIT 3-RELATED"/>
    <property type="match status" value="1"/>
</dbReference>
<proteinExistence type="predicted"/>
<evidence type="ECO:0000256" key="6">
    <source>
        <dbReference type="ARBA" id="ARBA00023136"/>
    </source>
</evidence>
<dbReference type="Proteomes" id="UP000025947">
    <property type="component" value="Unassembled WGS sequence"/>
</dbReference>
<feature type="transmembrane region" description="Helical" evidence="8">
    <location>
        <begin position="39"/>
        <end position="64"/>
    </location>
</feature>
<dbReference type="GO" id="GO:0016491">
    <property type="term" value="F:oxidoreductase activity"/>
    <property type="evidence" value="ECO:0007669"/>
    <property type="project" value="UniProtKB-KW"/>
</dbReference>
<dbReference type="Pfam" id="PF00361">
    <property type="entry name" value="Proton_antipo_M"/>
    <property type="match status" value="1"/>
</dbReference>
<evidence type="ECO:0000313" key="11">
    <source>
        <dbReference type="Proteomes" id="UP000025947"/>
    </source>
</evidence>
<dbReference type="EMBL" id="JLXW01000011">
    <property type="protein sequence ID" value="KBZ59803.1"/>
    <property type="molecule type" value="Genomic_DNA"/>
</dbReference>
<evidence type="ECO:0000256" key="3">
    <source>
        <dbReference type="ARBA" id="ARBA00022692"/>
    </source>
</evidence>
<feature type="transmembrane region" description="Helical" evidence="8">
    <location>
        <begin position="215"/>
        <end position="236"/>
    </location>
</feature>
<feature type="transmembrane region" description="Helical" evidence="8">
    <location>
        <begin position="248"/>
        <end position="271"/>
    </location>
</feature>
<sequence length="676" mass="69595">MSAEPEPDRRRAAIGDRQVTEQLHNGRARMSKPLRRSDFGPVLAGALTSLLGALGVWAGLLGMFGKARAVHVGWLLPLSGVQLDLDPLGGFFMALTGAVAGAVGVYVIGYARHGRPSLATLTALPVFVAAMLAVPAAGSATTFLFAWESMAVASLVLVLAEHTRLEVRAAALVYAVMTQLGFVSILAGLVVLAAAGGADRFADLHRIPPGTATAVFALTVAGFGSKAGLVPLHAWLPRAHPEAPSPVSALMSAAMVNLGVYGICRFDLQLLGPGPRWWGLTLMAIGAVSALYGVVQASVATDLKRLLAYSTTENLGLITLALGAATLFAASGAAGPAVIAAAAAMLHLMAHAAFKSLGFLAAGSVLAATGLRDLDRLGGLARRMPATTMLFGTAALGACGLPLGAGFLSEWLLVQSLIHTASGHATLLALTTPLAVGAVALTTGLGVAAIVKAFGIGFLARPRSDEAARAREAGAAMVAGMVLAAAACVVLALVPSVVAPALRRALAALPAARAAQFTDFGPLVRLPGVQGSVAPGVIAAALGVAAVTVTALAQWRKRLRPEPADLPLWACGADDLTDRMQYTATSFAEPLQRVFDDVLRPDTDVEITHVAESRYFAERIVYRTRIADAIEERFYAPVLQLVAAAAAVVRRAHTGSVHLYLAYGALGVLAVLVIAR</sequence>
<dbReference type="InterPro" id="IPR003918">
    <property type="entry name" value="NADH_UbQ_OxRdtase"/>
</dbReference>
<feature type="domain" description="NADH:quinone oxidoreductase/Mrp antiporter transmembrane" evidence="9">
    <location>
        <begin position="139"/>
        <end position="428"/>
    </location>
</feature>
<organism evidence="10 11">
    <name type="scientific">Mycobacterium [tuberculosis] TKK-01-0051</name>
    <dbReference type="NCBI Taxonomy" id="1324261"/>
    <lineage>
        <taxon>Bacteria</taxon>
        <taxon>Bacillati</taxon>
        <taxon>Actinomycetota</taxon>
        <taxon>Actinomycetes</taxon>
        <taxon>Mycobacteriales</taxon>
        <taxon>Mycobacteriaceae</taxon>
        <taxon>Mycobacterium</taxon>
        <taxon>Mycobacterium avium complex (MAC)</taxon>
    </lineage>
</organism>
<evidence type="ECO:0000256" key="2">
    <source>
        <dbReference type="ARBA" id="ARBA00022475"/>
    </source>
</evidence>
<comment type="caution">
    <text evidence="10">The sequence shown here is derived from an EMBL/GenBank/DDBJ whole genome shotgun (WGS) entry which is preliminary data.</text>
</comment>
<keyword evidence="5" id="KW-0560">Oxidoreductase</keyword>
<name>A0A051TSR5_9MYCO</name>
<feature type="transmembrane region" description="Helical" evidence="8">
    <location>
        <begin position="277"/>
        <end position="295"/>
    </location>
</feature>